<dbReference type="GO" id="GO:0016787">
    <property type="term" value="F:hydrolase activity"/>
    <property type="evidence" value="ECO:0007669"/>
    <property type="project" value="UniProtKB-KW"/>
</dbReference>
<proteinExistence type="inferred from homology"/>
<name>A0A1Q8XAP5_9ACTO</name>
<keyword evidence="8" id="KW-0051">Antiviral defense</keyword>
<dbReference type="SUPFAM" id="SSF52540">
    <property type="entry name" value="P-loop containing nucleoside triphosphate hydrolases"/>
    <property type="match status" value="1"/>
</dbReference>
<feature type="domain" description="HD Cas3-type" evidence="9">
    <location>
        <begin position="702"/>
        <end position="890"/>
    </location>
</feature>
<reference evidence="10 11" key="1">
    <citation type="submission" date="2016-12" db="EMBL/GenBank/DDBJ databases">
        <title>Genomic comparison of strains in the 'Actinomyces naeslundii' group.</title>
        <authorList>
            <person name="Mughal S.R."/>
            <person name="Do T."/>
            <person name="Gilbert S.C."/>
            <person name="Witherden E.A."/>
            <person name="Didelot X."/>
            <person name="Beighton D."/>
        </authorList>
    </citation>
    <scope>NUCLEOTIDE SEQUENCE [LARGE SCALE GENOMIC DNA]</scope>
    <source>
        <strain evidence="10 11">G53E</strain>
    </source>
</reference>
<dbReference type="Gene3D" id="3.40.50.300">
    <property type="entry name" value="P-loop containing nucleotide triphosphate hydrolases"/>
    <property type="match status" value="2"/>
</dbReference>
<comment type="similarity">
    <text evidence="1">In the N-terminal section; belongs to the CRISPR-associated nuclease Cas3-HD family.</text>
</comment>
<dbReference type="PROSITE" id="PS51643">
    <property type="entry name" value="HD_CAS3"/>
    <property type="match status" value="1"/>
</dbReference>
<dbReference type="InterPro" id="IPR027417">
    <property type="entry name" value="P-loop_NTPase"/>
</dbReference>
<dbReference type="InterPro" id="IPR038257">
    <property type="entry name" value="CRISPR-assoc_Cas3_HD_sf"/>
</dbReference>
<keyword evidence="6" id="KW-0347">Helicase</keyword>
<keyword evidence="4" id="KW-0547">Nucleotide-binding</keyword>
<evidence type="ECO:0000256" key="8">
    <source>
        <dbReference type="ARBA" id="ARBA00023118"/>
    </source>
</evidence>
<protein>
    <recommendedName>
        <fullName evidence="9">HD Cas3-type domain-containing protein</fullName>
    </recommendedName>
</protein>
<comment type="caution">
    <text evidence="10">The sequence shown here is derived from an EMBL/GenBank/DDBJ whole genome shotgun (WGS) entry which is preliminary data.</text>
</comment>
<evidence type="ECO:0000256" key="7">
    <source>
        <dbReference type="ARBA" id="ARBA00022840"/>
    </source>
</evidence>
<comment type="similarity">
    <text evidence="2">In the central section; belongs to the CRISPR-associated helicase Cas3 family.</text>
</comment>
<evidence type="ECO:0000259" key="9">
    <source>
        <dbReference type="PROSITE" id="PS51643"/>
    </source>
</evidence>
<dbReference type="EMBL" id="MSKW01000012">
    <property type="protein sequence ID" value="OLO77412.1"/>
    <property type="molecule type" value="Genomic_DNA"/>
</dbReference>
<dbReference type="InterPro" id="IPR006483">
    <property type="entry name" value="CRISPR-assoc_Cas3_HD"/>
</dbReference>
<dbReference type="Proteomes" id="UP000186769">
    <property type="component" value="Unassembled WGS sequence"/>
</dbReference>
<dbReference type="InterPro" id="IPR054712">
    <property type="entry name" value="Cas3-like_dom"/>
</dbReference>
<keyword evidence="7" id="KW-0067">ATP-binding</keyword>
<gene>
    <name evidence="10" type="ORF">BKH15_06665</name>
</gene>
<dbReference type="RefSeq" id="WP_075414698.1">
    <property type="nucleotide sequence ID" value="NZ_MSKW01000012.1"/>
</dbReference>
<sequence length="895" mass="97757">MITLEDFGDFFEAVHGAGRRPFAWQEDLLRHLVNTETWPEQIVAPTGAGKSSVVEIHVFAVALFAVGAAKRVPRRLAVVVNRRALTDSHAARAARIRCLLEEAPADDSILSRVRDALVGLRVCEAEDRAPLVTATMRGAAATDRAWLNAPEACAVLCMTPAMWASSLLLRSYGASRLARPRLAGMLALDAAVVVDEAHLSRQILVTARRVGQLCASSAQRLGIPALQTVEMTATPSGDATDIVGVTPESLAQDVRLAARVRAPKSARYVETTTWPTNGKMTKAYRDELVSQVLATVEDARELLPEGPRTVGCVLNRVDSAVQVAKALDEQGLNCQLWVGRMRPWDLERMWQDEPGLFDVSGQPGIDVLVATQTIEVGVDLDLVHMVTELAPASALAQRAGRVNRLGRRDRAWFTVVGPPREAPLGKNVLPYRKEDLLAARTWILDRIDDGDLSPLTIGEKPKAPPAESARRLLYQRPEPWDAALWSKTSMRLVIEPELDLWIRDDLDPETGTVGLVLRDLKDLPDATACETLVSEVPPQDREVYPMTLVTARKVVQRLIEGMDHPLGRSVLWRDGAILSQWQTIILEDEGGGKNASRVLRSGDLLILDASVPLLTSGVVTDAGEERGEPVPHGELDGVVDVVTDSDELRRLADLEPDELSDMFPGETVVWPPGWDEEDEPAWMVRRSSVTPDDDSDDRSTWSVSHRVLLADHNAAVAARAEALADGIGIESMPATALTEAGAWHDVGKNDARFQRLLWRGDPDGREALAKSGGRSTSLAAVRRAWADAGLPAGWRHELASAAAYWEQTEPDGVERELRDLVTRLVGTSHGRGRPLFDHDPANAGPGHVGALKELVGEGEWESLIARTDRQWGHWGTAYLEALLRAADCMISMEGK</sequence>
<evidence type="ECO:0000256" key="2">
    <source>
        <dbReference type="ARBA" id="ARBA00009046"/>
    </source>
</evidence>
<evidence type="ECO:0000256" key="6">
    <source>
        <dbReference type="ARBA" id="ARBA00022806"/>
    </source>
</evidence>
<keyword evidence="5" id="KW-0378">Hydrolase</keyword>
<dbReference type="Pfam" id="PF22590">
    <property type="entry name" value="Cas3-like_C_2"/>
    <property type="match status" value="1"/>
</dbReference>
<dbReference type="GO" id="GO:0051607">
    <property type="term" value="P:defense response to virus"/>
    <property type="evidence" value="ECO:0007669"/>
    <property type="project" value="UniProtKB-KW"/>
</dbReference>
<dbReference type="GO" id="GO:0005524">
    <property type="term" value="F:ATP binding"/>
    <property type="evidence" value="ECO:0007669"/>
    <property type="project" value="UniProtKB-KW"/>
</dbReference>
<evidence type="ECO:0000256" key="1">
    <source>
        <dbReference type="ARBA" id="ARBA00006847"/>
    </source>
</evidence>
<dbReference type="GO" id="GO:0046872">
    <property type="term" value="F:metal ion binding"/>
    <property type="evidence" value="ECO:0007669"/>
    <property type="project" value="UniProtKB-KW"/>
</dbReference>
<keyword evidence="3" id="KW-0479">Metal-binding</keyword>
<accession>A0A1Q8XAP5</accession>
<evidence type="ECO:0000256" key="4">
    <source>
        <dbReference type="ARBA" id="ARBA00022741"/>
    </source>
</evidence>
<evidence type="ECO:0000313" key="11">
    <source>
        <dbReference type="Proteomes" id="UP000186769"/>
    </source>
</evidence>
<evidence type="ECO:0000256" key="5">
    <source>
        <dbReference type="ARBA" id="ARBA00022801"/>
    </source>
</evidence>
<dbReference type="AlphaFoldDB" id="A0A1Q8XAP5"/>
<dbReference type="Gene3D" id="1.10.3210.30">
    <property type="match status" value="1"/>
</dbReference>
<dbReference type="GO" id="GO:0004386">
    <property type="term" value="F:helicase activity"/>
    <property type="evidence" value="ECO:0007669"/>
    <property type="project" value="UniProtKB-KW"/>
</dbReference>
<organism evidence="10 11">
    <name type="scientific">Actinomyces oris</name>
    <dbReference type="NCBI Taxonomy" id="544580"/>
    <lineage>
        <taxon>Bacteria</taxon>
        <taxon>Bacillati</taxon>
        <taxon>Actinomycetota</taxon>
        <taxon>Actinomycetes</taxon>
        <taxon>Actinomycetales</taxon>
        <taxon>Actinomycetaceae</taxon>
        <taxon>Actinomyces</taxon>
    </lineage>
</organism>
<evidence type="ECO:0000256" key="3">
    <source>
        <dbReference type="ARBA" id="ARBA00022723"/>
    </source>
</evidence>
<evidence type="ECO:0000313" key="10">
    <source>
        <dbReference type="EMBL" id="OLO77412.1"/>
    </source>
</evidence>